<dbReference type="KEGG" id="mac:MA_1297"/>
<dbReference type="GeneID" id="80803858"/>
<dbReference type="RefSeq" id="WP_011021318.1">
    <property type="nucleotide sequence ID" value="NC_003552.1"/>
</dbReference>
<evidence type="ECO:0000313" key="2">
    <source>
        <dbReference type="Proteomes" id="UP000002487"/>
    </source>
</evidence>
<dbReference type="HOGENOM" id="CLU_2581366_0_0_2"/>
<dbReference type="STRING" id="188937.MA_1297"/>
<dbReference type="Pfam" id="PF09890">
    <property type="entry name" value="DUF2117"/>
    <property type="match status" value="1"/>
</dbReference>
<reference evidence="1 2" key="1">
    <citation type="journal article" date="2002" name="Genome Res.">
        <title>The genome of Methanosarcina acetivorans reveals extensive metabolic and physiological diversity.</title>
        <authorList>
            <person name="Galagan J.E."/>
            <person name="Nusbaum C."/>
            <person name="Roy A."/>
            <person name="Endrizzi M.G."/>
            <person name="Macdonald P."/>
            <person name="FitzHugh W."/>
            <person name="Calvo S."/>
            <person name="Engels R."/>
            <person name="Smirnov S."/>
            <person name="Atnoor D."/>
            <person name="Brown A."/>
            <person name="Allen N."/>
            <person name="Naylor J."/>
            <person name="Stange-Thomann N."/>
            <person name="DeArellano K."/>
            <person name="Johnson R."/>
            <person name="Linton L."/>
            <person name="McEwan P."/>
            <person name="McKernan K."/>
            <person name="Talamas J."/>
            <person name="Tirrell A."/>
            <person name="Ye W."/>
            <person name="Zimmer A."/>
            <person name="Barber R.D."/>
            <person name="Cann I."/>
            <person name="Graham D.E."/>
            <person name="Grahame D.A."/>
            <person name="Guss A."/>
            <person name="Hedderich R."/>
            <person name="Ingram-Smith C."/>
            <person name="Kuettner C.H."/>
            <person name="Krzycki J.A."/>
            <person name="Leigh J.A."/>
            <person name="Li W."/>
            <person name="Liu J."/>
            <person name="Mukhopadhyay B."/>
            <person name="Reeve J.N."/>
            <person name="Smith K."/>
            <person name="Springer T.A."/>
            <person name="Umayam L.A."/>
            <person name="White O."/>
            <person name="White R.H."/>
            <person name="de Macario E.C."/>
            <person name="Ferry J.G."/>
            <person name="Jarrell K.F."/>
            <person name="Jing H."/>
            <person name="Macario A.J.L."/>
            <person name="Paulsen I."/>
            <person name="Pritchett M."/>
            <person name="Sowers K.R."/>
            <person name="Swanson R.V."/>
            <person name="Zinder S.H."/>
            <person name="Lander E."/>
            <person name="Metcalf W.W."/>
            <person name="Birren B."/>
        </authorList>
    </citation>
    <scope>NUCLEOTIDE SEQUENCE [LARGE SCALE GENOMIC DNA]</scope>
    <source>
        <strain evidence="2">ATCC 35395 / DSM 2834 / JCM 12185 / C2A</strain>
    </source>
</reference>
<keyword evidence="2" id="KW-1185">Reference proteome</keyword>
<organism evidence="1 2">
    <name type="scientific">Methanosarcina acetivorans (strain ATCC 35395 / DSM 2834 / JCM 12185 / C2A)</name>
    <dbReference type="NCBI Taxonomy" id="188937"/>
    <lineage>
        <taxon>Archaea</taxon>
        <taxon>Methanobacteriati</taxon>
        <taxon>Methanobacteriota</taxon>
        <taxon>Stenosarchaea group</taxon>
        <taxon>Methanomicrobia</taxon>
        <taxon>Methanosarcinales</taxon>
        <taxon>Methanosarcinaceae</taxon>
        <taxon>Methanosarcina</taxon>
    </lineage>
</organism>
<dbReference type="EnsemblBacteria" id="AAM04716">
    <property type="protein sequence ID" value="AAM04716"/>
    <property type="gene ID" value="MA_1297"/>
</dbReference>
<sequence length="80" mass="8392">MDPVDLAGACIKSGEIRRSNSSFPAARKENTSARKSISHCRLGTGEVMLIDNVAENSYELASGAELVITVGDGTTATPRP</sequence>
<gene>
    <name evidence="1" type="ordered locus">MA_1297</name>
</gene>
<dbReference type="AlphaFoldDB" id="Q8TR84"/>
<dbReference type="InParanoid" id="Q8TR84"/>
<dbReference type="Proteomes" id="UP000002487">
    <property type="component" value="Chromosome"/>
</dbReference>
<name>Q8TR84_METAC</name>
<accession>Q8TR84</accession>
<proteinExistence type="predicted"/>
<protein>
    <submittedName>
        <fullName evidence="1">Uncharacterized protein</fullName>
    </submittedName>
</protein>
<dbReference type="InterPro" id="IPR012032">
    <property type="entry name" value="UCP006598"/>
</dbReference>
<evidence type="ECO:0000313" key="1">
    <source>
        <dbReference type="EMBL" id="AAM04716.1"/>
    </source>
</evidence>
<dbReference type="EMBL" id="AE010299">
    <property type="protein sequence ID" value="AAM04716.1"/>
    <property type="molecule type" value="Genomic_DNA"/>
</dbReference>